<comment type="caution">
    <text evidence="1">The sequence shown here is derived from an EMBL/GenBank/DDBJ whole genome shotgun (WGS) entry which is preliminary data.</text>
</comment>
<evidence type="ECO:0000313" key="1">
    <source>
        <dbReference type="EMBL" id="KMM30901.1"/>
    </source>
</evidence>
<sequence>MEHEAFALDELYRHHKDVAYEIVCRARANEAGYLKEIIQVYSEMGLDADTIHRFDFSPTIYPPRICFKVPLLLFGRKKEIPDNI</sequence>
<dbReference type="AlphaFoldDB" id="A0A0J6C3K3"/>
<protein>
    <submittedName>
        <fullName evidence="1">Uncharacterized protein</fullName>
    </submittedName>
</protein>
<evidence type="ECO:0000313" key="2">
    <source>
        <dbReference type="Proteomes" id="UP000036166"/>
    </source>
</evidence>
<accession>A0A0J6C3K3</accession>
<reference evidence="1 2" key="1">
    <citation type="submission" date="2015-06" db="EMBL/GenBank/DDBJ databases">
        <title>Draft Genome Sequence of Parabacteroides goldsteinii with Putative Novel Metallo-Beta-Lactamases Isolated from a Blood Culture from a Human Patient.</title>
        <authorList>
            <person name="Krogh T.J."/>
            <person name="Agergaard C.N."/>
            <person name="Moller-Jensen J."/>
            <person name="Justesen U.S."/>
        </authorList>
    </citation>
    <scope>NUCLEOTIDE SEQUENCE [LARGE SCALE GENOMIC DNA]</scope>
    <source>
        <strain evidence="1 2">910340</strain>
    </source>
</reference>
<dbReference type="RefSeq" id="WP_044215092.1">
    <property type="nucleotide sequence ID" value="NZ_AP031410.1"/>
</dbReference>
<dbReference type="EMBL" id="LFJV01000137">
    <property type="protein sequence ID" value="KMM30901.1"/>
    <property type="molecule type" value="Genomic_DNA"/>
</dbReference>
<dbReference type="Proteomes" id="UP000036166">
    <property type="component" value="Unassembled WGS sequence"/>
</dbReference>
<dbReference type="PATRIC" id="fig|328812.4.peg.1079"/>
<name>A0A0J6C3K3_9BACT</name>
<proteinExistence type="predicted"/>
<dbReference type="GeneID" id="69983635"/>
<organism evidence="1 2">
    <name type="scientific">Parabacteroides goldsteinii</name>
    <dbReference type="NCBI Taxonomy" id="328812"/>
    <lineage>
        <taxon>Bacteria</taxon>
        <taxon>Pseudomonadati</taxon>
        <taxon>Bacteroidota</taxon>
        <taxon>Bacteroidia</taxon>
        <taxon>Bacteroidales</taxon>
        <taxon>Tannerellaceae</taxon>
        <taxon>Parabacteroides</taxon>
    </lineage>
</organism>
<gene>
    <name evidence="1" type="ORF">ACM15_25435</name>
</gene>